<organism evidence="9 10">
    <name type="scientific">Coriobacterium glomerans (strain ATCC 49209 / DSM 20642 / JCM 10262 / PW2)</name>
    <dbReference type="NCBI Taxonomy" id="700015"/>
    <lineage>
        <taxon>Bacteria</taxon>
        <taxon>Bacillati</taxon>
        <taxon>Actinomycetota</taxon>
        <taxon>Coriobacteriia</taxon>
        <taxon>Coriobacteriales</taxon>
        <taxon>Coriobacteriaceae</taxon>
        <taxon>Coriobacterium</taxon>
    </lineage>
</organism>
<dbReference type="HOGENOM" id="CLU_015768_0_0_11"/>
<evidence type="ECO:0000256" key="7">
    <source>
        <dbReference type="RuleBase" id="RU363037"/>
    </source>
</evidence>
<keyword evidence="4" id="KW-0862">Zinc</keyword>
<dbReference type="STRING" id="700015.Corgl_0477"/>
<keyword evidence="2" id="KW-0479">Metal-binding</keyword>
<dbReference type="PANTHER" id="PTHR43311">
    <property type="entry name" value="GLUTAMATE--TRNA LIGASE"/>
    <property type="match status" value="1"/>
</dbReference>
<gene>
    <name evidence="9" type="ordered locus">Corgl_0477</name>
</gene>
<dbReference type="KEGG" id="cgo:Corgl_0477"/>
<dbReference type="InterPro" id="IPR014729">
    <property type="entry name" value="Rossmann-like_a/b/a_fold"/>
</dbReference>
<evidence type="ECO:0000256" key="5">
    <source>
        <dbReference type="ARBA" id="ARBA00022840"/>
    </source>
</evidence>
<dbReference type="NCBIfam" id="NF004315">
    <property type="entry name" value="PRK05710.1-4"/>
    <property type="match status" value="1"/>
</dbReference>
<evidence type="ECO:0000259" key="8">
    <source>
        <dbReference type="Pfam" id="PF00749"/>
    </source>
</evidence>
<keyword evidence="1 7" id="KW-0436">Ligase</keyword>
<dbReference type="InterPro" id="IPR000924">
    <property type="entry name" value="Glu/Gln-tRNA-synth"/>
</dbReference>
<dbReference type="OrthoDB" id="9807503at2"/>
<dbReference type="eggNOG" id="COG0008">
    <property type="taxonomic scope" value="Bacteria"/>
</dbReference>
<accession>F2N7C0</accession>
<dbReference type="PRINTS" id="PR00987">
    <property type="entry name" value="TRNASYNTHGLU"/>
</dbReference>
<feature type="domain" description="Glutamyl/glutaminyl-tRNA synthetase class Ib catalytic" evidence="8">
    <location>
        <begin position="17"/>
        <end position="271"/>
    </location>
</feature>
<dbReference type="NCBIfam" id="NF004314">
    <property type="entry name" value="PRK05710.1-3"/>
    <property type="match status" value="1"/>
</dbReference>
<dbReference type="PANTHER" id="PTHR43311:SF1">
    <property type="entry name" value="GLUTAMYL-Q TRNA(ASP) SYNTHETASE"/>
    <property type="match status" value="1"/>
</dbReference>
<evidence type="ECO:0000313" key="10">
    <source>
        <dbReference type="Proteomes" id="UP000006851"/>
    </source>
</evidence>
<dbReference type="Gene3D" id="3.40.50.620">
    <property type="entry name" value="HUPs"/>
    <property type="match status" value="1"/>
</dbReference>
<dbReference type="InterPro" id="IPR049940">
    <property type="entry name" value="GluQ/Sye"/>
</dbReference>
<dbReference type="Pfam" id="PF00749">
    <property type="entry name" value="tRNA-synt_1c"/>
    <property type="match status" value="1"/>
</dbReference>
<dbReference type="Proteomes" id="UP000006851">
    <property type="component" value="Chromosome"/>
</dbReference>
<dbReference type="RefSeq" id="WP_013708338.1">
    <property type="nucleotide sequence ID" value="NC_015389.1"/>
</dbReference>
<evidence type="ECO:0000256" key="1">
    <source>
        <dbReference type="ARBA" id="ARBA00022598"/>
    </source>
</evidence>
<reference evidence="10" key="1">
    <citation type="journal article" date="2013" name="Stand. Genomic Sci.">
        <title>Complete genome sequence of Coriobacterium glomerans type strain (PW2(T)) from the midgut of Pyrrhocoris apterus L. (red soldier bug).</title>
        <authorList>
            <person name="Stackebrandt E."/>
            <person name="Zeytun A."/>
            <person name="Lapidus A."/>
            <person name="Nolan M."/>
            <person name="Lucas S."/>
            <person name="Hammon N."/>
            <person name="Deshpande S."/>
            <person name="Cheng J.F."/>
            <person name="Tapia R."/>
            <person name="Goodwin L.A."/>
            <person name="Pitluck S."/>
            <person name="Liolios K."/>
            <person name="Pagani I."/>
            <person name="Ivanova N."/>
            <person name="Mavromatis K."/>
            <person name="Mikhailova N."/>
            <person name="Huntemann M."/>
            <person name="Pati A."/>
            <person name="Chen A."/>
            <person name="Palaniappan K."/>
            <person name="Chang Y.J."/>
            <person name="Land M."/>
            <person name="Hauser L."/>
            <person name="Rohde M."/>
            <person name="Pukall R."/>
            <person name="Goker M."/>
            <person name="Detter J.C."/>
            <person name="Woyke T."/>
            <person name="Bristow J."/>
            <person name="Eisen J.A."/>
            <person name="Markowitz V."/>
            <person name="Hugenholtz P."/>
            <person name="Kyrpides N.C."/>
            <person name="Klenk H.P."/>
        </authorList>
    </citation>
    <scope>NUCLEOTIDE SEQUENCE</scope>
    <source>
        <strain evidence="10">ATCC 49209 / DSM 20642 / JCM 10262 / PW2</strain>
    </source>
</reference>
<dbReference type="InterPro" id="IPR001412">
    <property type="entry name" value="aa-tRNA-synth_I_CS"/>
</dbReference>
<evidence type="ECO:0000256" key="6">
    <source>
        <dbReference type="ARBA" id="ARBA00023146"/>
    </source>
</evidence>
<dbReference type="GO" id="GO:0004818">
    <property type="term" value="F:glutamate-tRNA ligase activity"/>
    <property type="evidence" value="ECO:0007669"/>
    <property type="project" value="TreeGrafter"/>
</dbReference>
<protein>
    <submittedName>
        <fullName evidence="9">Glutamyl/glutaminyl-tRNA synthetase, class Ic, catalytic domain protein</fullName>
    </submittedName>
</protein>
<keyword evidence="7" id="KW-0648">Protein biosynthesis</keyword>
<evidence type="ECO:0000256" key="3">
    <source>
        <dbReference type="ARBA" id="ARBA00022741"/>
    </source>
</evidence>
<dbReference type="GO" id="GO:0006424">
    <property type="term" value="P:glutamyl-tRNA aminoacylation"/>
    <property type="evidence" value="ECO:0007669"/>
    <property type="project" value="TreeGrafter"/>
</dbReference>
<sequence>MCAAPGAACGSGPSVGRFAPSPSGRMHAGNIYTALVCWLSQRSAGGSVVLRIEDLDERTRSGPWVDLLLDDLRWLGLTWDIGPLCQRDRLDRYAAALERLDRMGLVYPCFCTRAELHSVSAPHGPSDMPIYPGTCRFMSKADIARASAIRSPARRLKVPDAGDPAGRIDIRDRVYGSRTEVLARDCGDFVVQRSDGVIAYQLAVCVDDAEMGVTEVVRGRDLLGSVAPQRYLQNLLGFKRVSYAHVPLLVAPGGRRLSKRDRDLNMGELRARFASPERLLGWLAHLTGLAPDATPVSAERLAETFSWSLVRAHRRDIEVSAADLG</sequence>
<keyword evidence="10" id="KW-1185">Reference proteome</keyword>
<evidence type="ECO:0000313" key="9">
    <source>
        <dbReference type="EMBL" id="AEB06595.1"/>
    </source>
</evidence>
<comment type="similarity">
    <text evidence="7">Belongs to the class-I aminoacyl-tRNA synthetase family.</text>
</comment>
<keyword evidence="3 7" id="KW-0547">Nucleotide-binding</keyword>
<dbReference type="SUPFAM" id="SSF52374">
    <property type="entry name" value="Nucleotidylyl transferase"/>
    <property type="match status" value="1"/>
</dbReference>
<dbReference type="GO" id="GO:0005829">
    <property type="term" value="C:cytosol"/>
    <property type="evidence" value="ECO:0007669"/>
    <property type="project" value="TreeGrafter"/>
</dbReference>
<evidence type="ECO:0000256" key="2">
    <source>
        <dbReference type="ARBA" id="ARBA00022723"/>
    </source>
</evidence>
<keyword evidence="5 7" id="KW-0067">ATP-binding</keyword>
<dbReference type="GO" id="GO:0005524">
    <property type="term" value="F:ATP binding"/>
    <property type="evidence" value="ECO:0007669"/>
    <property type="project" value="UniProtKB-KW"/>
</dbReference>
<dbReference type="EMBL" id="CP002628">
    <property type="protein sequence ID" value="AEB06595.1"/>
    <property type="molecule type" value="Genomic_DNA"/>
</dbReference>
<evidence type="ECO:0000256" key="4">
    <source>
        <dbReference type="ARBA" id="ARBA00022833"/>
    </source>
</evidence>
<dbReference type="PROSITE" id="PS00178">
    <property type="entry name" value="AA_TRNA_LIGASE_I"/>
    <property type="match status" value="1"/>
</dbReference>
<name>F2N7C0_CORGP</name>
<dbReference type="InterPro" id="IPR020058">
    <property type="entry name" value="Glu/Gln-tRNA-synth_Ib_cat-dom"/>
</dbReference>
<dbReference type="AlphaFoldDB" id="F2N7C0"/>
<keyword evidence="6 7" id="KW-0030">Aminoacyl-tRNA synthetase</keyword>
<proteinExistence type="inferred from homology"/>